<gene>
    <name evidence="2" type="ORF">ACFL27_12795</name>
</gene>
<name>A0ABV6YXY1_UNCC1</name>
<dbReference type="Proteomes" id="UP001594351">
    <property type="component" value="Unassembled WGS sequence"/>
</dbReference>
<dbReference type="InterPro" id="IPR000595">
    <property type="entry name" value="cNMP-bd_dom"/>
</dbReference>
<dbReference type="PROSITE" id="PS00889">
    <property type="entry name" value="CNMP_BINDING_2"/>
    <property type="match status" value="1"/>
</dbReference>
<proteinExistence type="predicted"/>
<dbReference type="PANTHER" id="PTHR24567:SF74">
    <property type="entry name" value="HTH-TYPE TRANSCRIPTIONAL REGULATOR ARCR"/>
    <property type="match status" value="1"/>
</dbReference>
<dbReference type="InterPro" id="IPR014710">
    <property type="entry name" value="RmlC-like_jellyroll"/>
</dbReference>
<reference evidence="2 3" key="1">
    <citation type="submission" date="2024-09" db="EMBL/GenBank/DDBJ databases">
        <title>Laminarin stimulates single cell rates of sulfate reduction while oxygen inhibits transcriptomic activity in coastal marine sediment.</title>
        <authorList>
            <person name="Lindsay M."/>
            <person name="Orcutt B."/>
            <person name="Emerson D."/>
            <person name="Stepanauskas R."/>
            <person name="D'Angelo T."/>
        </authorList>
    </citation>
    <scope>NUCLEOTIDE SEQUENCE [LARGE SCALE GENOMIC DNA]</scope>
    <source>
        <strain evidence="2">SAG AM-311-K15</strain>
    </source>
</reference>
<dbReference type="PRINTS" id="PR00103">
    <property type="entry name" value="CAMPKINASE"/>
</dbReference>
<dbReference type="PROSITE" id="PS50042">
    <property type="entry name" value="CNMP_BINDING_3"/>
    <property type="match status" value="1"/>
</dbReference>
<evidence type="ECO:0000313" key="2">
    <source>
        <dbReference type="EMBL" id="MFC1851064.1"/>
    </source>
</evidence>
<dbReference type="Gene3D" id="2.60.120.10">
    <property type="entry name" value="Jelly Rolls"/>
    <property type="match status" value="1"/>
</dbReference>
<protein>
    <submittedName>
        <fullName evidence="2">Crp/Fnr family transcriptional regulator</fullName>
    </submittedName>
</protein>
<dbReference type="InterPro" id="IPR018490">
    <property type="entry name" value="cNMP-bd_dom_sf"/>
</dbReference>
<dbReference type="Pfam" id="PF00027">
    <property type="entry name" value="cNMP_binding"/>
    <property type="match status" value="1"/>
</dbReference>
<dbReference type="SMART" id="SM00100">
    <property type="entry name" value="cNMP"/>
    <property type="match status" value="1"/>
</dbReference>
<keyword evidence="3" id="KW-1185">Reference proteome</keyword>
<dbReference type="InterPro" id="IPR050397">
    <property type="entry name" value="Env_Response_Regulators"/>
</dbReference>
<sequence>MAKIDSEKISRLEPFKALTTAEMDLLLSMGNTEEFQEGEVIFEEGDVGDEFYLIVYGSVRITRKIKTKDQGYEQRDLGLRIWGDIFGEMSILDEQPRSASACAQSTTLLVSFPRSRLQDLMIQFPNFFTSMLKLLSLRVREALASLDH</sequence>
<dbReference type="SUPFAM" id="SSF51206">
    <property type="entry name" value="cAMP-binding domain-like"/>
    <property type="match status" value="1"/>
</dbReference>
<organism evidence="2 3">
    <name type="scientific">candidate division CSSED10-310 bacterium</name>
    <dbReference type="NCBI Taxonomy" id="2855610"/>
    <lineage>
        <taxon>Bacteria</taxon>
        <taxon>Bacteria division CSSED10-310</taxon>
    </lineage>
</organism>
<accession>A0ABV6YXY1</accession>
<feature type="domain" description="Cyclic nucleotide-binding" evidence="1">
    <location>
        <begin position="14"/>
        <end position="121"/>
    </location>
</feature>
<dbReference type="CDD" id="cd00038">
    <property type="entry name" value="CAP_ED"/>
    <property type="match status" value="1"/>
</dbReference>
<dbReference type="EMBL" id="JBHPBY010000149">
    <property type="protein sequence ID" value="MFC1851064.1"/>
    <property type="molecule type" value="Genomic_DNA"/>
</dbReference>
<evidence type="ECO:0000313" key="3">
    <source>
        <dbReference type="Proteomes" id="UP001594351"/>
    </source>
</evidence>
<evidence type="ECO:0000259" key="1">
    <source>
        <dbReference type="PROSITE" id="PS50042"/>
    </source>
</evidence>
<dbReference type="InterPro" id="IPR018488">
    <property type="entry name" value="cNMP-bd_CS"/>
</dbReference>
<comment type="caution">
    <text evidence="2">The sequence shown here is derived from an EMBL/GenBank/DDBJ whole genome shotgun (WGS) entry which is preliminary data.</text>
</comment>
<dbReference type="PANTHER" id="PTHR24567">
    <property type="entry name" value="CRP FAMILY TRANSCRIPTIONAL REGULATORY PROTEIN"/>
    <property type="match status" value="1"/>
</dbReference>